<organism evidence="3 4">
    <name type="scientific">Trypanosoma cruzi marinkellei</name>
    <dbReference type="NCBI Taxonomy" id="85056"/>
    <lineage>
        <taxon>Eukaryota</taxon>
        <taxon>Discoba</taxon>
        <taxon>Euglenozoa</taxon>
        <taxon>Kinetoplastea</taxon>
        <taxon>Metakinetoplastina</taxon>
        <taxon>Trypanosomatida</taxon>
        <taxon>Trypanosomatidae</taxon>
        <taxon>Trypanosoma</taxon>
        <taxon>Schizotrypanum</taxon>
    </lineage>
</organism>
<dbReference type="AlphaFoldDB" id="K2MJ59"/>
<reference evidence="3 4" key="1">
    <citation type="journal article" date="2012" name="BMC Genomics">
        <title>Comparative genomic analysis of human infective Trypanosoma cruzi lineages with the bat-restricted subspecies T. cruzi marinkellei.</title>
        <authorList>
            <person name="Franzen O."/>
            <person name="Talavera-Lopez C."/>
            <person name="Ochaya S."/>
            <person name="Butler C.E."/>
            <person name="Messenger L.A."/>
            <person name="Lewis M.D."/>
            <person name="Llewellyn M.S."/>
            <person name="Marinkelle C.J."/>
            <person name="Tyler K.M."/>
            <person name="Miles M.A."/>
            <person name="Andersson B."/>
        </authorList>
    </citation>
    <scope>NUCLEOTIDE SEQUENCE [LARGE SCALE GENOMIC DNA]</scope>
    <source>
        <strain evidence="3 4">B7</strain>
    </source>
</reference>
<feature type="non-terminal residue" evidence="3">
    <location>
        <position position="211"/>
    </location>
</feature>
<feature type="compositionally biased region" description="Polar residues" evidence="1">
    <location>
        <begin position="39"/>
        <end position="50"/>
    </location>
</feature>
<evidence type="ECO:0008006" key="5">
    <source>
        <dbReference type="Google" id="ProtNLM"/>
    </source>
</evidence>
<feature type="region of interest" description="Disordered" evidence="1">
    <location>
        <begin position="39"/>
        <end position="211"/>
    </location>
</feature>
<name>K2MJ59_TRYCR</name>
<proteinExistence type="predicted"/>
<feature type="compositionally biased region" description="Basic and acidic residues" evidence="1">
    <location>
        <begin position="51"/>
        <end position="73"/>
    </location>
</feature>
<evidence type="ECO:0000313" key="3">
    <source>
        <dbReference type="EMBL" id="EKF27165.1"/>
    </source>
</evidence>
<feature type="chain" id="PRO_5003864468" description="Secreted protein" evidence="2">
    <location>
        <begin position="22"/>
        <end position="211"/>
    </location>
</feature>
<keyword evidence="4" id="KW-1185">Reference proteome</keyword>
<feature type="signal peptide" evidence="2">
    <location>
        <begin position="1"/>
        <end position="21"/>
    </location>
</feature>
<feature type="compositionally biased region" description="Basic and acidic residues" evidence="1">
    <location>
        <begin position="108"/>
        <end position="126"/>
    </location>
</feature>
<feature type="compositionally biased region" description="Basic and acidic residues" evidence="1">
    <location>
        <begin position="146"/>
        <end position="155"/>
    </location>
</feature>
<evidence type="ECO:0000256" key="1">
    <source>
        <dbReference type="SAM" id="MobiDB-lite"/>
    </source>
</evidence>
<dbReference type="Proteomes" id="UP000007350">
    <property type="component" value="Unassembled WGS sequence"/>
</dbReference>
<sequence length="211" mass="23115">MCVWAVCVLLVLSEPSNFTVAFSACLLYFLACVRSISVEDSNSGNTSDTSVESRAEQSTHAESGTRDNPEGTTRRTIAHRKKQQNGESRQAVGVCRPALTRCNTPHTQQEKKDRQTGREKRQDAVKTHSRSTWPVSLQPLHARNTGGEDDRDKARSSRNTQKKQTTGGKSTATALTPAGNSTPALTHTHTHTHRLRLQLNPTANGYGHSPT</sequence>
<dbReference type="EMBL" id="AHKC01018885">
    <property type="protein sequence ID" value="EKF27165.1"/>
    <property type="molecule type" value="Genomic_DNA"/>
</dbReference>
<keyword evidence="2" id="KW-0732">Signal</keyword>
<evidence type="ECO:0000313" key="4">
    <source>
        <dbReference type="Proteomes" id="UP000007350"/>
    </source>
</evidence>
<feature type="compositionally biased region" description="Low complexity" evidence="1">
    <location>
        <begin position="162"/>
        <end position="174"/>
    </location>
</feature>
<comment type="caution">
    <text evidence="3">The sequence shown here is derived from an EMBL/GenBank/DDBJ whole genome shotgun (WGS) entry which is preliminary data.</text>
</comment>
<protein>
    <recommendedName>
        <fullName evidence="5">Secreted protein</fullName>
    </recommendedName>
</protein>
<gene>
    <name evidence="3" type="ORF">MOQ_009118</name>
</gene>
<accession>K2MJ59</accession>
<dbReference type="OrthoDB" id="10552144at2759"/>
<evidence type="ECO:0000256" key="2">
    <source>
        <dbReference type="SAM" id="SignalP"/>
    </source>
</evidence>